<sequence>MGLNEMSDWTDEEKSKIYGYKVEDYQHGAVNLSDLLGEMVLTPVPSGVDYRMKVDIPVKQQVCSVFTALSAIEIYRALQTNQLIEQLSVQDIIDCSGLQKCDGLGGNEISIFHWVAEEGVMSAKEYPYEARDRFHCDRKPDRIKHVVNGGAFLPRDDEESIKRTLAFYGPVAIGINAAFPSFNVALMNSETFNKGLIPDFLFWLGNGLPPGIDSPQDEGIVSVKCHGPRGISYALFDPFFDKI</sequence>
<dbReference type="InterPro" id="IPR038765">
    <property type="entry name" value="Papain-like_cys_pep_sf"/>
</dbReference>
<dbReference type="Pfam" id="PF00112">
    <property type="entry name" value="Peptidase_C1"/>
    <property type="match status" value="1"/>
</dbReference>
<protein>
    <submittedName>
        <fullName evidence="4">Peptidase C1A papain C-terminal domain-containing protein</fullName>
    </submittedName>
</protein>
<evidence type="ECO:0000313" key="3">
    <source>
        <dbReference type="Proteomes" id="UP000887581"/>
    </source>
</evidence>
<accession>A0A915PD18</accession>
<name>A0A915PD18_9BILA</name>
<dbReference type="SMART" id="SM00645">
    <property type="entry name" value="Pept_C1"/>
    <property type="match status" value="1"/>
</dbReference>
<dbReference type="GO" id="GO:0006508">
    <property type="term" value="P:proteolysis"/>
    <property type="evidence" value="ECO:0007669"/>
    <property type="project" value="InterPro"/>
</dbReference>
<dbReference type="PANTHER" id="PTHR12411">
    <property type="entry name" value="CYSTEINE PROTEASE FAMILY C1-RELATED"/>
    <property type="match status" value="1"/>
</dbReference>
<dbReference type="SUPFAM" id="SSF54001">
    <property type="entry name" value="Cysteine proteinases"/>
    <property type="match status" value="1"/>
</dbReference>
<organism evidence="3 4">
    <name type="scientific">Setaria digitata</name>
    <dbReference type="NCBI Taxonomy" id="48799"/>
    <lineage>
        <taxon>Eukaryota</taxon>
        <taxon>Metazoa</taxon>
        <taxon>Ecdysozoa</taxon>
        <taxon>Nematoda</taxon>
        <taxon>Chromadorea</taxon>
        <taxon>Rhabditida</taxon>
        <taxon>Spirurina</taxon>
        <taxon>Spiruromorpha</taxon>
        <taxon>Filarioidea</taxon>
        <taxon>Setariidae</taxon>
        <taxon>Setaria</taxon>
    </lineage>
</organism>
<evidence type="ECO:0000259" key="2">
    <source>
        <dbReference type="SMART" id="SM00645"/>
    </source>
</evidence>
<dbReference type="WBParaSite" id="sdigi.contig1064.g10154.t1">
    <property type="protein sequence ID" value="sdigi.contig1064.g10154.t1"/>
    <property type="gene ID" value="sdigi.contig1064.g10154"/>
</dbReference>
<dbReference type="GO" id="GO:0008234">
    <property type="term" value="F:cysteine-type peptidase activity"/>
    <property type="evidence" value="ECO:0007669"/>
    <property type="project" value="InterPro"/>
</dbReference>
<keyword evidence="3" id="KW-1185">Reference proteome</keyword>
<feature type="domain" description="Peptidase C1A papain C-terminal" evidence="2">
    <location>
        <begin position="44"/>
        <end position="235"/>
    </location>
</feature>
<comment type="similarity">
    <text evidence="1">Belongs to the peptidase C1 family.</text>
</comment>
<reference evidence="4" key="1">
    <citation type="submission" date="2022-11" db="UniProtKB">
        <authorList>
            <consortium name="WormBaseParasite"/>
        </authorList>
    </citation>
    <scope>IDENTIFICATION</scope>
</reference>
<dbReference type="InterPro" id="IPR013128">
    <property type="entry name" value="Peptidase_C1A"/>
</dbReference>
<proteinExistence type="inferred from homology"/>
<dbReference type="Proteomes" id="UP000887581">
    <property type="component" value="Unplaced"/>
</dbReference>
<evidence type="ECO:0000313" key="4">
    <source>
        <dbReference type="WBParaSite" id="sdigi.contig1064.g10154.t1"/>
    </source>
</evidence>
<dbReference type="Gene3D" id="3.90.70.10">
    <property type="entry name" value="Cysteine proteinases"/>
    <property type="match status" value="1"/>
</dbReference>
<dbReference type="AlphaFoldDB" id="A0A915PD18"/>
<evidence type="ECO:0000256" key="1">
    <source>
        <dbReference type="ARBA" id="ARBA00008455"/>
    </source>
</evidence>
<dbReference type="InterPro" id="IPR000668">
    <property type="entry name" value="Peptidase_C1A_C"/>
</dbReference>